<evidence type="ECO:0000256" key="3">
    <source>
        <dbReference type="ARBA" id="ARBA00023237"/>
    </source>
</evidence>
<sequence length="558" mass="63855">MKQKMNNTIVLKYILLIGFSGLALVTQAQQRGEVQDQEFIIRKDRVLTLPKQARNFERIPVLPTAKSTSTFQFDVKSFFLNIPPTDIKPEAAQKQFPKSNEELYPGFARFGFGNYSSPLAEIRYNNWEEGDYNYGVKVKHEGFYTGPVGGKNSAETHTQFGVDGSLFKDYFQLYGGVDYNRDKYNFYGYNPENPNLENYIPNQNTLNTFKLNAGIQNIEKMAPLNYNVSMSARIFNDNYQASENEFAIKGNAEYWFNDKLKTKVNTALSLTSPKDVFYGSISRNYFKINPFVEYKYDGLKIHAGANIVFENDITENKKADFHVFPSLLGSYMLKDEFGVYAGFEGDVLRNTYYDFVMENPFLGPSTQLLNTIQNFQVKAGVKGVLNGEFTYEAGVKVGKYQNMHFFANSAADSLRFNLLYDTDTRVINYGAKVGWEYQGWYRLLAGIDYYQYTLGSLSIPYQRPEWEVSINNNFHPTEKWLIQANANLMGGIQGYNFQTDTGMDLPAIIDIQLKADYQITDRISAFVVGNNLLNRNNQRFMNYPVRGIQGILGATFKF</sequence>
<keyword evidence="3" id="KW-0998">Cell outer membrane</keyword>
<keyword evidence="2" id="KW-0472">Membrane</keyword>
<dbReference type="EMBL" id="AWXR01000015">
    <property type="protein sequence ID" value="ERM83259.1"/>
    <property type="molecule type" value="Genomic_DNA"/>
</dbReference>
<dbReference type="Proteomes" id="UP000016843">
    <property type="component" value="Unassembled WGS sequence"/>
</dbReference>
<evidence type="ECO:0000256" key="2">
    <source>
        <dbReference type="ARBA" id="ARBA00023136"/>
    </source>
</evidence>
<dbReference type="OrthoDB" id="1264254at2"/>
<dbReference type="PATRIC" id="fig|1123057.7.peg.1762"/>
<feature type="signal peptide" evidence="4">
    <location>
        <begin position="1"/>
        <end position="28"/>
    </location>
</feature>
<dbReference type="eggNOG" id="COG4773">
    <property type="taxonomic scope" value="Bacteria"/>
</dbReference>
<evidence type="ECO:0000313" key="5">
    <source>
        <dbReference type="EMBL" id="ERM83259.1"/>
    </source>
</evidence>
<accession>U5C0B4</accession>
<keyword evidence="6" id="KW-1185">Reference proteome</keyword>
<comment type="subcellular location">
    <subcellularLocation>
        <location evidence="1">Cell outer membrane</location>
    </subcellularLocation>
</comment>
<evidence type="ECO:0000256" key="4">
    <source>
        <dbReference type="SAM" id="SignalP"/>
    </source>
</evidence>
<organism evidence="5 6">
    <name type="scientific">Rhodonellum psychrophilum GCM71 = DSM 17998</name>
    <dbReference type="NCBI Taxonomy" id="1123057"/>
    <lineage>
        <taxon>Bacteria</taxon>
        <taxon>Pseudomonadati</taxon>
        <taxon>Bacteroidota</taxon>
        <taxon>Cytophagia</taxon>
        <taxon>Cytophagales</taxon>
        <taxon>Cytophagaceae</taxon>
        <taxon>Rhodonellum</taxon>
    </lineage>
</organism>
<protein>
    <recommendedName>
        <fullName evidence="7">TonB-denpendent receptor</fullName>
    </recommendedName>
</protein>
<dbReference type="GO" id="GO:0009279">
    <property type="term" value="C:cell outer membrane"/>
    <property type="evidence" value="ECO:0007669"/>
    <property type="project" value="UniProtKB-SubCell"/>
</dbReference>
<gene>
    <name evidence="5" type="ORF">P872_16405</name>
</gene>
<dbReference type="SUPFAM" id="SSF56935">
    <property type="entry name" value="Porins"/>
    <property type="match status" value="1"/>
</dbReference>
<comment type="caution">
    <text evidence="5">The sequence shown here is derived from an EMBL/GenBank/DDBJ whole genome shotgun (WGS) entry which is preliminary data.</text>
</comment>
<feature type="chain" id="PRO_5004657694" description="TonB-denpendent receptor" evidence="4">
    <location>
        <begin position="29"/>
        <end position="558"/>
    </location>
</feature>
<name>U5C0B4_9BACT</name>
<evidence type="ECO:0000256" key="1">
    <source>
        <dbReference type="ARBA" id="ARBA00004442"/>
    </source>
</evidence>
<dbReference type="InterPro" id="IPR036942">
    <property type="entry name" value="Beta-barrel_TonB_sf"/>
</dbReference>
<evidence type="ECO:0000313" key="6">
    <source>
        <dbReference type="Proteomes" id="UP000016843"/>
    </source>
</evidence>
<reference evidence="5 6" key="1">
    <citation type="journal article" date="2013" name="Genome Announc.">
        <title>Draft Genome Sequence of the Psychrophilic and Alkaliphilic Rhodonellum psychrophilum Strain GCM71T.</title>
        <authorList>
            <person name="Hauptmann A.L."/>
            <person name="Glaring M.A."/>
            <person name="Hallin P.F."/>
            <person name="Prieme A."/>
            <person name="Stougaard P."/>
        </authorList>
    </citation>
    <scope>NUCLEOTIDE SEQUENCE [LARGE SCALE GENOMIC DNA]</scope>
    <source>
        <strain evidence="5 6">GCM71</strain>
    </source>
</reference>
<evidence type="ECO:0008006" key="7">
    <source>
        <dbReference type="Google" id="ProtNLM"/>
    </source>
</evidence>
<keyword evidence="4" id="KW-0732">Signal</keyword>
<dbReference type="AlphaFoldDB" id="U5C0B4"/>
<dbReference type="Gene3D" id="2.40.170.20">
    <property type="entry name" value="TonB-dependent receptor, beta-barrel domain"/>
    <property type="match status" value="1"/>
</dbReference>
<proteinExistence type="predicted"/>